<dbReference type="Pfam" id="PF00575">
    <property type="entry name" value="S1"/>
    <property type="match status" value="1"/>
</dbReference>
<dbReference type="SMART" id="SM00316">
    <property type="entry name" value="S1"/>
    <property type="match status" value="1"/>
</dbReference>
<dbReference type="Proteomes" id="UP000286931">
    <property type="component" value="Unassembled WGS sequence"/>
</dbReference>
<evidence type="ECO:0000256" key="1">
    <source>
        <dbReference type="ARBA" id="ARBA00006767"/>
    </source>
</evidence>
<keyword evidence="6" id="KW-1185">Reference proteome</keyword>
<dbReference type="OrthoDB" id="286090at2"/>
<reference evidence="5 6" key="1">
    <citation type="submission" date="2018-12" db="EMBL/GenBank/DDBJ databases">
        <title>Draft genome sequence of Embleya hyalina NBRC 13850T.</title>
        <authorList>
            <person name="Komaki H."/>
            <person name="Hosoyama A."/>
            <person name="Kimura A."/>
            <person name="Ichikawa N."/>
            <person name="Tamura T."/>
        </authorList>
    </citation>
    <scope>NUCLEOTIDE SEQUENCE [LARGE SCALE GENOMIC DNA]</scope>
    <source>
        <strain evidence="5 6">NBRC 13850</strain>
    </source>
</reference>
<evidence type="ECO:0000313" key="6">
    <source>
        <dbReference type="Proteomes" id="UP000286931"/>
    </source>
</evidence>
<keyword evidence="3" id="KW-0687">Ribonucleoprotein</keyword>
<dbReference type="InterPro" id="IPR012340">
    <property type="entry name" value="NA-bd_OB-fold"/>
</dbReference>
<name>A0A401YR34_9ACTN</name>
<dbReference type="PROSITE" id="PS50126">
    <property type="entry name" value="S1"/>
    <property type="match status" value="1"/>
</dbReference>
<dbReference type="RefSeq" id="WP_126639061.1">
    <property type="nucleotide sequence ID" value="NZ_BIFH01000022.1"/>
</dbReference>
<dbReference type="GO" id="GO:0022627">
    <property type="term" value="C:cytosolic small ribosomal subunit"/>
    <property type="evidence" value="ECO:0007669"/>
    <property type="project" value="TreeGrafter"/>
</dbReference>
<dbReference type="EMBL" id="BIFH01000022">
    <property type="protein sequence ID" value="GCD97046.1"/>
    <property type="molecule type" value="Genomic_DNA"/>
</dbReference>
<keyword evidence="2 5" id="KW-0689">Ribosomal protein</keyword>
<dbReference type="PANTHER" id="PTHR10724">
    <property type="entry name" value="30S RIBOSOMAL PROTEIN S1"/>
    <property type="match status" value="1"/>
</dbReference>
<dbReference type="GO" id="GO:0006412">
    <property type="term" value="P:translation"/>
    <property type="evidence" value="ECO:0007669"/>
    <property type="project" value="TreeGrafter"/>
</dbReference>
<accession>A0A401YR34</accession>
<comment type="similarity">
    <text evidence="1">Belongs to the bacterial ribosomal protein bS1 family.</text>
</comment>
<dbReference type="InterPro" id="IPR050437">
    <property type="entry name" value="Ribos_protein_bS1-like"/>
</dbReference>
<organism evidence="5 6">
    <name type="scientific">Embleya hyalina</name>
    <dbReference type="NCBI Taxonomy" id="516124"/>
    <lineage>
        <taxon>Bacteria</taxon>
        <taxon>Bacillati</taxon>
        <taxon>Actinomycetota</taxon>
        <taxon>Actinomycetes</taxon>
        <taxon>Kitasatosporales</taxon>
        <taxon>Streptomycetaceae</taxon>
        <taxon>Embleya</taxon>
    </lineage>
</organism>
<evidence type="ECO:0000256" key="3">
    <source>
        <dbReference type="ARBA" id="ARBA00023274"/>
    </source>
</evidence>
<dbReference type="AlphaFoldDB" id="A0A401YR34"/>
<comment type="caution">
    <text evidence="5">The sequence shown here is derived from an EMBL/GenBank/DDBJ whole genome shotgun (WGS) entry which is preliminary data.</text>
</comment>
<dbReference type="PANTHER" id="PTHR10724:SF7">
    <property type="entry name" value="SMALL RIBOSOMAL SUBUNIT PROTEIN BS1C"/>
    <property type="match status" value="1"/>
</dbReference>
<dbReference type="GO" id="GO:0003729">
    <property type="term" value="F:mRNA binding"/>
    <property type="evidence" value="ECO:0007669"/>
    <property type="project" value="TreeGrafter"/>
</dbReference>
<evidence type="ECO:0000256" key="2">
    <source>
        <dbReference type="ARBA" id="ARBA00022980"/>
    </source>
</evidence>
<evidence type="ECO:0000259" key="4">
    <source>
        <dbReference type="PROSITE" id="PS50126"/>
    </source>
</evidence>
<sequence>MVAAFAEETGVRHVFVREPGLAPGPHAFTRRPKVAGHGLSGLFPDDLSGFHDGAQVALPVALELVRVMLRDAGAWCRLEVPGVLAVHLGEDGDVYIGSNIRCDTALTLANALGFGPVRLELSPLDAVYEEEPGVQRPADDVFWARPAWCLSTGEAAILEEQPAFNVSRRYRLTTDNLDSVRTRLTPRARLYVWPELSADVTAVLADLPDDIAEFVWEDHERQIRGTIADREQFAEVVARIGGARAAAVRSGYVSRRHPLFTGVLPDADGVLRARWRTDPAPSDHTWAFLSTLHVGDTVTGTVTGIADSGKASVDIGGFTAAIELPELSRRPVRAPFDMIAPGRAVTVRILDVDLVRERVSLSLKSPPTGPTLLRPIDE</sequence>
<dbReference type="Gene3D" id="2.40.50.140">
    <property type="entry name" value="Nucleic acid-binding proteins"/>
    <property type="match status" value="1"/>
</dbReference>
<dbReference type="InterPro" id="IPR003029">
    <property type="entry name" value="S1_domain"/>
</dbReference>
<proteinExistence type="inferred from homology"/>
<dbReference type="GO" id="GO:0003735">
    <property type="term" value="F:structural constituent of ribosome"/>
    <property type="evidence" value="ECO:0007669"/>
    <property type="project" value="TreeGrafter"/>
</dbReference>
<gene>
    <name evidence="5" type="primary">rpsA_1</name>
    <name evidence="5" type="ORF">EHYA_04733</name>
</gene>
<feature type="domain" description="S1 motif" evidence="4">
    <location>
        <begin position="295"/>
        <end position="364"/>
    </location>
</feature>
<dbReference type="SUPFAM" id="SSF50249">
    <property type="entry name" value="Nucleic acid-binding proteins"/>
    <property type="match status" value="1"/>
</dbReference>
<protein>
    <submittedName>
        <fullName evidence="5">30S ribosomal protein S1</fullName>
    </submittedName>
</protein>
<evidence type="ECO:0000313" key="5">
    <source>
        <dbReference type="EMBL" id="GCD97046.1"/>
    </source>
</evidence>